<comment type="function">
    <text evidence="8 10">The pyruvate dehydrogenase complex catalyzes the overall conversion of pyruvate to acetyl-CoA and CO(2). It contains multiple copies of three enzymatic components: pyruvate dehydrogenase (E1), dihydrolipoamide acetyltransferase (E2) and lipoamide dehydrogenase (E3).</text>
</comment>
<dbReference type="GO" id="GO:0009083">
    <property type="term" value="P:branched-chain amino acid catabolic process"/>
    <property type="evidence" value="ECO:0007669"/>
    <property type="project" value="TreeGrafter"/>
</dbReference>
<dbReference type="EMBL" id="SADV01000015">
    <property type="protein sequence ID" value="TQR30112.1"/>
    <property type="molecule type" value="Genomic_DNA"/>
</dbReference>
<accession>A0A544UCN0</accession>
<dbReference type="InterPro" id="IPR017596">
    <property type="entry name" value="PdhA/BkdA"/>
</dbReference>
<reference evidence="12 13" key="1">
    <citation type="submission" date="2018-03" db="EMBL/GenBank/DDBJ databases">
        <title>Aerobic endospore-forming bacteria genome sequencing and assembly.</title>
        <authorList>
            <person name="Cavalcante D.A."/>
            <person name="Driks A."/>
            <person name="Putonti C."/>
            <person name="De-Souza M.T."/>
        </authorList>
    </citation>
    <scope>NUCLEOTIDE SEQUENCE [LARGE SCALE GENOMIC DNA]</scope>
    <source>
        <strain evidence="12 13">SDF0037</strain>
    </source>
</reference>
<evidence type="ECO:0000259" key="11">
    <source>
        <dbReference type="Pfam" id="PF00676"/>
    </source>
</evidence>
<evidence type="ECO:0000256" key="5">
    <source>
        <dbReference type="ARBA" id="ARBA00023002"/>
    </source>
</evidence>
<sequence>MWLNQSCLKIDTASVLEEDCSLSETFFKRTATDEQCIAMYKHMVQGRIFDGIALKFQRQGKIKTYPPIRGQEAAQVGSAYALTSNDWIYPSYRDIAASFVHGMPIDKFFCYTMGKMAGQHLTDLSIFPIQIVIGAQFLHAVGGAWASKYKGEDSVSVAYMGDGGTSEGDFHEALNFAGVYKLPVVFFIQNNQWAISNPIHKQTASQTIAQKALAYGITGIRVDGNDVLAVYEATKLAIEKAKNGEPVLIEAVTFRQGPHTTADDPTKYRDQAEVEQWLTNDPIERMKKFIVSTGLWDERQEEELLNDCEEIVLKAYEKALTIEKTTIPKVLRATYETMPQNLVRQMQQRGGV</sequence>
<dbReference type="GO" id="GO:0004739">
    <property type="term" value="F:pyruvate dehydrogenase (acetyl-transferring) activity"/>
    <property type="evidence" value="ECO:0007669"/>
    <property type="project" value="UniProtKB-UniRule"/>
</dbReference>
<dbReference type="Gene3D" id="3.40.50.970">
    <property type="match status" value="1"/>
</dbReference>
<dbReference type="NCBIfam" id="TIGR03181">
    <property type="entry name" value="PDH_E1_alph_x"/>
    <property type="match status" value="1"/>
</dbReference>
<dbReference type="InterPro" id="IPR050771">
    <property type="entry name" value="Alpha-ketoacid_DH_E1_comp"/>
</dbReference>
<dbReference type="PANTHER" id="PTHR43380:SF1">
    <property type="entry name" value="2-OXOISOVALERATE DEHYDROGENASE SUBUNIT ALPHA, MITOCHONDRIAL"/>
    <property type="match status" value="1"/>
</dbReference>
<organism evidence="12 13">
    <name type="scientific">Lysinibacillus sphaericus</name>
    <name type="common">Bacillus sphaericus</name>
    <dbReference type="NCBI Taxonomy" id="1421"/>
    <lineage>
        <taxon>Bacteria</taxon>
        <taxon>Bacillati</taxon>
        <taxon>Bacillota</taxon>
        <taxon>Bacilli</taxon>
        <taxon>Bacillales</taxon>
        <taxon>Bacillaceae</taxon>
        <taxon>Lysinibacillus</taxon>
    </lineage>
</organism>
<dbReference type="Proteomes" id="UP000317944">
    <property type="component" value="Unassembled WGS sequence"/>
</dbReference>
<protein>
    <recommendedName>
        <fullName evidence="4 10">Pyruvate dehydrogenase E1 component subunit alpha</fullName>
        <ecNumber evidence="3 10">1.2.4.1</ecNumber>
    </recommendedName>
</protein>
<comment type="subunit">
    <text evidence="2 10">Heterodimer of an alpha and a beta chain.</text>
</comment>
<keyword evidence="7 10" id="KW-0670">Pyruvate</keyword>
<dbReference type="PANTHER" id="PTHR43380">
    <property type="entry name" value="2-OXOISOVALERATE DEHYDROGENASE SUBUNIT ALPHA, MITOCHONDRIAL"/>
    <property type="match status" value="1"/>
</dbReference>
<comment type="cofactor">
    <cofactor evidence="1 10">
        <name>thiamine diphosphate</name>
        <dbReference type="ChEBI" id="CHEBI:58937"/>
    </cofactor>
</comment>
<comment type="caution">
    <text evidence="12">The sequence shown here is derived from an EMBL/GenBank/DDBJ whole genome shotgun (WGS) entry which is preliminary data.</text>
</comment>
<evidence type="ECO:0000256" key="9">
    <source>
        <dbReference type="ARBA" id="ARBA00051231"/>
    </source>
</evidence>
<name>A0A544UCN0_LYSSH</name>
<keyword evidence="6 10" id="KW-0786">Thiamine pyrophosphate</keyword>
<dbReference type="InterPro" id="IPR029061">
    <property type="entry name" value="THDP-binding"/>
</dbReference>
<keyword evidence="5 10" id="KW-0560">Oxidoreductase</keyword>
<dbReference type="OrthoDB" id="9766715at2"/>
<evidence type="ECO:0000256" key="7">
    <source>
        <dbReference type="ARBA" id="ARBA00023317"/>
    </source>
</evidence>
<evidence type="ECO:0000256" key="2">
    <source>
        <dbReference type="ARBA" id="ARBA00011870"/>
    </source>
</evidence>
<dbReference type="SUPFAM" id="SSF52518">
    <property type="entry name" value="Thiamin diphosphate-binding fold (THDP-binding)"/>
    <property type="match status" value="1"/>
</dbReference>
<evidence type="ECO:0000313" key="13">
    <source>
        <dbReference type="Proteomes" id="UP000317944"/>
    </source>
</evidence>
<evidence type="ECO:0000256" key="8">
    <source>
        <dbReference type="ARBA" id="ARBA00025211"/>
    </source>
</evidence>
<dbReference type="InterPro" id="IPR001017">
    <property type="entry name" value="DH_E1"/>
</dbReference>
<gene>
    <name evidence="12" type="primary">pdhA</name>
    <name evidence="12" type="ORF">C7Y47_16315</name>
</gene>
<evidence type="ECO:0000313" key="12">
    <source>
        <dbReference type="EMBL" id="TQR30112.1"/>
    </source>
</evidence>
<evidence type="ECO:0000256" key="3">
    <source>
        <dbReference type="ARBA" id="ARBA00012281"/>
    </source>
</evidence>
<evidence type="ECO:0000256" key="10">
    <source>
        <dbReference type="RuleBase" id="RU366007"/>
    </source>
</evidence>
<dbReference type="CDD" id="cd02000">
    <property type="entry name" value="TPP_E1_PDC_ADC_BCADC"/>
    <property type="match status" value="1"/>
</dbReference>
<comment type="catalytic activity">
    <reaction evidence="9 10">
        <text>N(6)-[(R)-lipoyl]-L-lysyl-[protein] + pyruvate + H(+) = N(6)-[(R)-S(8)-acetyldihydrolipoyl]-L-lysyl-[protein] + CO2</text>
        <dbReference type="Rhea" id="RHEA:19189"/>
        <dbReference type="Rhea" id="RHEA-COMP:10474"/>
        <dbReference type="Rhea" id="RHEA-COMP:10478"/>
        <dbReference type="ChEBI" id="CHEBI:15361"/>
        <dbReference type="ChEBI" id="CHEBI:15378"/>
        <dbReference type="ChEBI" id="CHEBI:16526"/>
        <dbReference type="ChEBI" id="CHEBI:83099"/>
        <dbReference type="ChEBI" id="CHEBI:83111"/>
        <dbReference type="EC" id="1.2.4.1"/>
    </reaction>
</comment>
<proteinExistence type="predicted"/>
<dbReference type="AlphaFoldDB" id="A0A544UCN0"/>
<dbReference type="Pfam" id="PF00676">
    <property type="entry name" value="E1_dh"/>
    <property type="match status" value="1"/>
</dbReference>
<feature type="domain" description="Dehydrogenase E1 component" evidence="11">
    <location>
        <begin position="40"/>
        <end position="320"/>
    </location>
</feature>
<evidence type="ECO:0000256" key="4">
    <source>
        <dbReference type="ARBA" id="ARBA00014159"/>
    </source>
</evidence>
<dbReference type="EC" id="1.2.4.1" evidence="3 10"/>
<evidence type="ECO:0000256" key="1">
    <source>
        <dbReference type="ARBA" id="ARBA00001964"/>
    </source>
</evidence>
<evidence type="ECO:0000256" key="6">
    <source>
        <dbReference type="ARBA" id="ARBA00023052"/>
    </source>
</evidence>